<name>B9TCZ3_RICCO</name>
<dbReference type="EMBL" id="EQ977746">
    <property type="protein sequence ID" value="EEF26271.1"/>
    <property type="molecule type" value="Genomic_DNA"/>
</dbReference>
<feature type="non-terminal residue" evidence="1">
    <location>
        <position position="1"/>
    </location>
</feature>
<evidence type="ECO:0000313" key="2">
    <source>
        <dbReference type="Proteomes" id="UP000008311"/>
    </source>
</evidence>
<accession>B9TCZ3</accession>
<evidence type="ECO:0000313" key="1">
    <source>
        <dbReference type="EMBL" id="EEF26271.1"/>
    </source>
</evidence>
<dbReference type="Proteomes" id="UP000008311">
    <property type="component" value="Unassembled WGS sequence"/>
</dbReference>
<keyword evidence="2" id="KW-1185">Reference proteome</keyword>
<protein>
    <submittedName>
        <fullName evidence="1">Uncharacterized protein</fullName>
    </submittedName>
</protein>
<proteinExistence type="predicted"/>
<dbReference type="AlphaFoldDB" id="B9TCZ3"/>
<gene>
    <name evidence="1" type="ORF">RCOM_1906380</name>
</gene>
<organism evidence="1 2">
    <name type="scientific">Ricinus communis</name>
    <name type="common">Castor bean</name>
    <dbReference type="NCBI Taxonomy" id="3988"/>
    <lineage>
        <taxon>Eukaryota</taxon>
        <taxon>Viridiplantae</taxon>
        <taxon>Streptophyta</taxon>
        <taxon>Embryophyta</taxon>
        <taxon>Tracheophyta</taxon>
        <taxon>Spermatophyta</taxon>
        <taxon>Magnoliopsida</taxon>
        <taxon>eudicotyledons</taxon>
        <taxon>Gunneridae</taxon>
        <taxon>Pentapetalae</taxon>
        <taxon>rosids</taxon>
        <taxon>fabids</taxon>
        <taxon>Malpighiales</taxon>
        <taxon>Euphorbiaceae</taxon>
        <taxon>Acalyphoideae</taxon>
        <taxon>Acalypheae</taxon>
        <taxon>Ricinus</taxon>
    </lineage>
</organism>
<dbReference type="InParanoid" id="B9TCZ3"/>
<reference evidence="2" key="1">
    <citation type="journal article" date="2010" name="Nat. Biotechnol.">
        <title>Draft genome sequence of the oilseed species Ricinus communis.</title>
        <authorList>
            <person name="Chan A.P."/>
            <person name="Crabtree J."/>
            <person name="Zhao Q."/>
            <person name="Lorenzi H."/>
            <person name="Orvis J."/>
            <person name="Puiu D."/>
            <person name="Melake-Berhan A."/>
            <person name="Jones K.M."/>
            <person name="Redman J."/>
            <person name="Chen G."/>
            <person name="Cahoon E.B."/>
            <person name="Gedil M."/>
            <person name="Stanke M."/>
            <person name="Haas B.J."/>
            <person name="Wortman J.R."/>
            <person name="Fraser-Liggett C.M."/>
            <person name="Ravel J."/>
            <person name="Rabinowicz P.D."/>
        </authorList>
    </citation>
    <scope>NUCLEOTIDE SEQUENCE [LARGE SCALE GENOMIC DNA]</scope>
    <source>
        <strain evidence="2">cv. Hale</strain>
    </source>
</reference>
<sequence>ALARDGTKFNANTGRALAIEFKARVASGYRPTDENVHNSVQEAFRLVPLLIDSPIAHHPGISSLIQFLEDAEC</sequence>